<feature type="domain" description="Solute-binding protein family 5" evidence="5">
    <location>
        <begin position="87"/>
        <end position="456"/>
    </location>
</feature>
<dbReference type="Gene3D" id="3.40.190.10">
    <property type="entry name" value="Periplasmic binding protein-like II"/>
    <property type="match status" value="1"/>
</dbReference>
<dbReference type="InterPro" id="IPR030678">
    <property type="entry name" value="Peptide/Ni-bd"/>
</dbReference>
<dbReference type="GO" id="GO:0042597">
    <property type="term" value="C:periplasmic space"/>
    <property type="evidence" value="ECO:0007669"/>
    <property type="project" value="UniProtKB-ARBA"/>
</dbReference>
<proteinExistence type="inferred from homology"/>
<evidence type="ECO:0000313" key="7">
    <source>
        <dbReference type="Proteomes" id="UP000529310"/>
    </source>
</evidence>
<evidence type="ECO:0000256" key="1">
    <source>
        <dbReference type="ARBA" id="ARBA00005695"/>
    </source>
</evidence>
<protein>
    <submittedName>
        <fullName evidence="6">Peptide/nickel transport system substrate-binding protein</fullName>
    </submittedName>
</protein>
<dbReference type="CDD" id="cd08492">
    <property type="entry name" value="PBP2_NikA_DppA_OppA_like_15"/>
    <property type="match status" value="1"/>
</dbReference>
<dbReference type="PANTHER" id="PTHR30290:SF9">
    <property type="entry name" value="OLIGOPEPTIDE-BINDING PROTEIN APPA"/>
    <property type="match status" value="1"/>
</dbReference>
<keyword evidence="2" id="KW-0813">Transport</keyword>
<dbReference type="PROSITE" id="PS51257">
    <property type="entry name" value="PROKAR_LIPOPROTEIN"/>
    <property type="match status" value="1"/>
</dbReference>
<dbReference type="SUPFAM" id="SSF53850">
    <property type="entry name" value="Periplasmic binding protein-like II"/>
    <property type="match status" value="1"/>
</dbReference>
<dbReference type="RefSeq" id="WP_165140179.1">
    <property type="nucleotide sequence ID" value="NZ_CP049255.1"/>
</dbReference>
<dbReference type="Pfam" id="PF00496">
    <property type="entry name" value="SBP_bac_5"/>
    <property type="match status" value="1"/>
</dbReference>
<sequence length="535" mass="56950">MTTNNHRFVRWASLPAGALVGVLALAGCSGGTETTATPAADADQNIVFALKEDPTCIDPQQTSLTTSLNVGRQIVDSLLDQDPETGELVPWLAESWDVSDDLTSYTFTLQDGVTFSDGTALTSQVVADNFDAIAALGASASLANGYLENYAGTDVTSDTEFTVNFSQPNVQFEQGATTMSLGILSEDTIAATAEERCQSIVGTGAFTLTSYVPNDSVVIDRRDGYDWASELREHEGDAYLETVTFPIITEASVRTGGLTSGEYDVIQDLPYVDEARYTTDEYNLYAQANPGVPNSFVVNTTHGLMGDESVRQAISKGLDRDQINVIAGSVSGSAPTSVLTSSTPGYTDLGDTLAFDPEGAQALLEADGWVLGSDGIYEKDGEKLTVTVTAFYAQDVLEAAQIQLKDVGIDLQLNMVSAGDFFGAIASGDYDMLGAGLTRTDPDVLRVLLSDSSSSQWGITGDDELEALLIEQGQTADADERQTIVDEIQQMVADRAYVIPTLETVQLHASRSGVEGITFDSASRINLYDAMVTSN</sequence>
<evidence type="ECO:0000256" key="3">
    <source>
        <dbReference type="ARBA" id="ARBA00022729"/>
    </source>
</evidence>
<dbReference type="PIRSF" id="PIRSF002741">
    <property type="entry name" value="MppA"/>
    <property type="match status" value="1"/>
</dbReference>
<dbReference type="GO" id="GO:1904680">
    <property type="term" value="F:peptide transmembrane transporter activity"/>
    <property type="evidence" value="ECO:0007669"/>
    <property type="project" value="TreeGrafter"/>
</dbReference>
<dbReference type="InterPro" id="IPR039424">
    <property type="entry name" value="SBP_5"/>
</dbReference>
<dbReference type="GO" id="GO:0043190">
    <property type="term" value="C:ATP-binding cassette (ABC) transporter complex"/>
    <property type="evidence" value="ECO:0007669"/>
    <property type="project" value="InterPro"/>
</dbReference>
<comment type="similarity">
    <text evidence="1">Belongs to the bacterial solute-binding protein 5 family.</text>
</comment>
<reference evidence="6 7" key="1">
    <citation type="submission" date="2020-08" db="EMBL/GenBank/DDBJ databases">
        <title>Sequencing the genomes of 1000 actinobacteria strains.</title>
        <authorList>
            <person name="Klenk H.-P."/>
        </authorList>
    </citation>
    <scope>NUCLEOTIDE SEQUENCE [LARGE SCALE GENOMIC DNA]</scope>
    <source>
        <strain evidence="6 7">DSM 27099</strain>
    </source>
</reference>
<name>A0A7W4V4W9_9MICO</name>
<dbReference type="PANTHER" id="PTHR30290">
    <property type="entry name" value="PERIPLASMIC BINDING COMPONENT OF ABC TRANSPORTER"/>
    <property type="match status" value="1"/>
</dbReference>
<evidence type="ECO:0000313" key="6">
    <source>
        <dbReference type="EMBL" id="MBB2976921.1"/>
    </source>
</evidence>
<keyword evidence="3 4" id="KW-0732">Signal</keyword>
<evidence type="ECO:0000259" key="5">
    <source>
        <dbReference type="Pfam" id="PF00496"/>
    </source>
</evidence>
<gene>
    <name evidence="6" type="ORF">FHX49_002509</name>
</gene>
<keyword evidence="7" id="KW-1185">Reference proteome</keyword>
<evidence type="ECO:0000256" key="4">
    <source>
        <dbReference type="SAM" id="SignalP"/>
    </source>
</evidence>
<dbReference type="InterPro" id="IPR000914">
    <property type="entry name" value="SBP_5_dom"/>
</dbReference>
<dbReference type="GO" id="GO:0015833">
    <property type="term" value="P:peptide transport"/>
    <property type="evidence" value="ECO:0007669"/>
    <property type="project" value="TreeGrafter"/>
</dbReference>
<organism evidence="6 7">
    <name type="scientific">Microbacterium endophyticum</name>
    <dbReference type="NCBI Taxonomy" id="1526412"/>
    <lineage>
        <taxon>Bacteria</taxon>
        <taxon>Bacillati</taxon>
        <taxon>Actinomycetota</taxon>
        <taxon>Actinomycetes</taxon>
        <taxon>Micrococcales</taxon>
        <taxon>Microbacteriaceae</taxon>
        <taxon>Microbacterium</taxon>
    </lineage>
</organism>
<accession>A0A7W4V4W9</accession>
<comment type="caution">
    <text evidence="6">The sequence shown here is derived from an EMBL/GenBank/DDBJ whole genome shotgun (WGS) entry which is preliminary data.</text>
</comment>
<dbReference type="EMBL" id="JACHWQ010000009">
    <property type="protein sequence ID" value="MBB2976921.1"/>
    <property type="molecule type" value="Genomic_DNA"/>
</dbReference>
<evidence type="ECO:0000256" key="2">
    <source>
        <dbReference type="ARBA" id="ARBA00022448"/>
    </source>
</evidence>
<feature type="chain" id="PRO_5039499156" evidence="4">
    <location>
        <begin position="27"/>
        <end position="535"/>
    </location>
</feature>
<feature type="signal peptide" evidence="4">
    <location>
        <begin position="1"/>
        <end position="26"/>
    </location>
</feature>
<dbReference type="AlphaFoldDB" id="A0A7W4V4W9"/>
<dbReference type="Gene3D" id="3.10.105.10">
    <property type="entry name" value="Dipeptide-binding Protein, Domain 3"/>
    <property type="match status" value="1"/>
</dbReference>
<dbReference type="Proteomes" id="UP000529310">
    <property type="component" value="Unassembled WGS sequence"/>
</dbReference>